<dbReference type="AlphaFoldDB" id="A0A7H1BLA3"/>
<geneLocation type="plasmid" evidence="2 3">
    <name>unnamed2</name>
</geneLocation>
<dbReference type="KEGG" id="sxn:IAG42_37805"/>
<keyword evidence="2" id="KW-0614">Plasmid</keyword>
<reference evidence="2 3" key="1">
    <citation type="submission" date="2020-09" db="EMBL/GenBank/DDBJ databases">
        <title>A novel species.</title>
        <authorList>
            <person name="Gao J."/>
        </authorList>
    </citation>
    <scope>NUCLEOTIDE SEQUENCE [LARGE SCALE GENOMIC DNA]</scope>
    <source>
        <strain evidence="2 3">CRXT-Y-14</strain>
        <plasmid evidence="2 3">unnamed2</plasmid>
    </source>
</reference>
<keyword evidence="3" id="KW-1185">Reference proteome</keyword>
<dbReference type="Proteomes" id="UP000516428">
    <property type="component" value="Plasmid unnamed2"/>
</dbReference>
<proteinExistence type="predicted"/>
<evidence type="ECO:0000313" key="3">
    <source>
        <dbReference type="Proteomes" id="UP000516428"/>
    </source>
</evidence>
<gene>
    <name evidence="2" type="ORF">IAG42_37805</name>
</gene>
<evidence type="ECO:0000256" key="1">
    <source>
        <dbReference type="SAM" id="MobiDB-lite"/>
    </source>
</evidence>
<feature type="region of interest" description="Disordered" evidence="1">
    <location>
        <begin position="1"/>
        <end position="22"/>
    </location>
</feature>
<name>A0A7H1BLA3_9ACTN</name>
<organism evidence="2 3">
    <name type="scientific">Streptomyces xanthii</name>
    <dbReference type="NCBI Taxonomy" id="2768069"/>
    <lineage>
        <taxon>Bacteria</taxon>
        <taxon>Bacillati</taxon>
        <taxon>Actinomycetota</taxon>
        <taxon>Actinomycetes</taxon>
        <taxon>Kitasatosporales</taxon>
        <taxon>Streptomycetaceae</taxon>
        <taxon>Streptomyces</taxon>
    </lineage>
</organism>
<dbReference type="EMBL" id="CP061283">
    <property type="protein sequence ID" value="QNS09508.1"/>
    <property type="molecule type" value="Genomic_DNA"/>
</dbReference>
<evidence type="ECO:0000313" key="2">
    <source>
        <dbReference type="EMBL" id="QNS09508.1"/>
    </source>
</evidence>
<protein>
    <submittedName>
        <fullName evidence="2">Uncharacterized protein</fullName>
    </submittedName>
</protein>
<dbReference type="RefSeq" id="WP_188342163.1">
    <property type="nucleotide sequence ID" value="NZ_CP061283.1"/>
</dbReference>
<accession>A0A7H1BLA3</accession>
<sequence>MNVKARNSRPAAAKASETPEPIVINTRHPESGLAISYRVTVDTVERAEVISEAGVSVGLVARLTIQTSPRQRPVTIMASRLIGEGVWYSDAMTERGGRVHYSRGFGNRRGTPRRLLADLGDVLSICAYDVPGLVEEAEPGRPLKLRKVKAKGKAKAAAKA</sequence>